<proteinExistence type="predicted"/>
<reference evidence="2" key="2">
    <citation type="submission" date="2021-03" db="EMBL/GenBank/DDBJ databases">
        <authorList>
            <person name="Artuso I."/>
            <person name="Turrini P."/>
            <person name="Pirolo M."/>
            <person name="Lugli G.A."/>
            <person name="Ventura M."/>
            <person name="Visca P."/>
        </authorList>
    </citation>
    <scope>NUCLEOTIDE SEQUENCE</scope>
    <source>
        <strain evidence="2">LMG 26462</strain>
    </source>
</reference>
<comment type="caution">
    <text evidence="2">The sequence shown here is derived from an EMBL/GenBank/DDBJ whole genome shotgun (WGS) entry which is preliminary data.</text>
</comment>
<evidence type="ECO:0000256" key="1">
    <source>
        <dbReference type="SAM" id="Phobius"/>
    </source>
</evidence>
<protein>
    <recommendedName>
        <fullName evidence="4">Holin of 3TMs, for gene-transfer release</fullName>
    </recommendedName>
</protein>
<dbReference type="AlphaFoldDB" id="A0A9X1A7B3"/>
<evidence type="ECO:0000313" key="2">
    <source>
        <dbReference type="EMBL" id="MBT1154415.1"/>
    </source>
</evidence>
<sequence length="118" mass="13533">MFKTILGWLTGGTLDRLLDTIEHRMDDETKKEEIKAEVTRTYINAKTNLMVGRTWWFQLFFVVPLGFHWACLNFVSAVPQWGWTVHPLPAPFDEWAGEILLAVFAIDGAKAVIGRLKK</sequence>
<keyword evidence="1" id="KW-1133">Transmembrane helix</keyword>
<accession>A0A9X1A7B3</accession>
<keyword evidence="1" id="KW-0472">Membrane</keyword>
<keyword evidence="1" id="KW-0812">Transmembrane</keyword>
<dbReference type="Proteomes" id="UP001138921">
    <property type="component" value="Unassembled WGS sequence"/>
</dbReference>
<keyword evidence="3" id="KW-1185">Reference proteome</keyword>
<evidence type="ECO:0000313" key="3">
    <source>
        <dbReference type="Proteomes" id="UP001138921"/>
    </source>
</evidence>
<organism evidence="2 3">
    <name type="scientific">Aminobacter anthyllidis</name>
    <dbReference type="NCBI Taxonomy" id="1035067"/>
    <lineage>
        <taxon>Bacteria</taxon>
        <taxon>Pseudomonadati</taxon>
        <taxon>Pseudomonadota</taxon>
        <taxon>Alphaproteobacteria</taxon>
        <taxon>Hyphomicrobiales</taxon>
        <taxon>Phyllobacteriaceae</taxon>
        <taxon>Aminobacter</taxon>
    </lineage>
</organism>
<reference evidence="2" key="1">
    <citation type="journal article" date="2021" name="Microorganisms">
        <title>Phylogenomic Reconstruction and Metabolic Potential of the Genus Aminobacter.</title>
        <authorList>
            <person name="Artuso I."/>
            <person name="Turrini P."/>
            <person name="Pirolo M."/>
            <person name="Lugli G.A."/>
            <person name="Ventura M."/>
            <person name="Visca P."/>
        </authorList>
    </citation>
    <scope>NUCLEOTIDE SEQUENCE</scope>
    <source>
        <strain evidence="2">LMG 26462</strain>
    </source>
</reference>
<feature type="transmembrane region" description="Helical" evidence="1">
    <location>
        <begin position="55"/>
        <end position="75"/>
    </location>
</feature>
<dbReference type="EMBL" id="JAFLWW010000001">
    <property type="protein sequence ID" value="MBT1154415.1"/>
    <property type="molecule type" value="Genomic_DNA"/>
</dbReference>
<dbReference type="RefSeq" id="WP_214385610.1">
    <property type="nucleotide sequence ID" value="NZ_JAFLWW010000001.1"/>
</dbReference>
<evidence type="ECO:0008006" key="4">
    <source>
        <dbReference type="Google" id="ProtNLM"/>
    </source>
</evidence>
<gene>
    <name evidence="2" type="ORF">J1C56_02295</name>
</gene>
<feature type="transmembrane region" description="Helical" evidence="1">
    <location>
        <begin position="95"/>
        <end position="113"/>
    </location>
</feature>
<name>A0A9X1A7B3_9HYPH</name>